<dbReference type="OrthoDB" id="4533163at2"/>
<comment type="caution">
    <text evidence="1">The sequence shown here is derived from an EMBL/GenBank/DDBJ whole genome shotgun (WGS) entry which is preliminary data.</text>
</comment>
<evidence type="ECO:0000313" key="1">
    <source>
        <dbReference type="EMBL" id="TWT83793.1"/>
    </source>
</evidence>
<protein>
    <submittedName>
        <fullName evidence="1">Uncharacterized protein</fullName>
    </submittedName>
</protein>
<gene>
    <name evidence="1" type="ORF">CA13_52640</name>
</gene>
<proteinExistence type="predicted"/>
<organism evidence="1 2">
    <name type="scientific">Novipirellula herctigrandis</name>
    <dbReference type="NCBI Taxonomy" id="2527986"/>
    <lineage>
        <taxon>Bacteria</taxon>
        <taxon>Pseudomonadati</taxon>
        <taxon>Planctomycetota</taxon>
        <taxon>Planctomycetia</taxon>
        <taxon>Pirellulales</taxon>
        <taxon>Pirellulaceae</taxon>
        <taxon>Novipirellula</taxon>
    </lineage>
</organism>
<accession>A0A5C5ZB59</accession>
<dbReference type="Proteomes" id="UP000315010">
    <property type="component" value="Unassembled WGS sequence"/>
</dbReference>
<evidence type="ECO:0000313" key="2">
    <source>
        <dbReference type="Proteomes" id="UP000315010"/>
    </source>
</evidence>
<reference evidence="1 2" key="1">
    <citation type="submission" date="2019-02" db="EMBL/GenBank/DDBJ databases">
        <title>Deep-cultivation of Planctomycetes and their phenomic and genomic characterization uncovers novel biology.</title>
        <authorList>
            <person name="Wiegand S."/>
            <person name="Jogler M."/>
            <person name="Boedeker C."/>
            <person name="Pinto D."/>
            <person name="Vollmers J."/>
            <person name="Rivas-Marin E."/>
            <person name="Kohn T."/>
            <person name="Peeters S.H."/>
            <person name="Heuer A."/>
            <person name="Rast P."/>
            <person name="Oberbeckmann S."/>
            <person name="Bunk B."/>
            <person name="Jeske O."/>
            <person name="Meyerdierks A."/>
            <person name="Storesund J.E."/>
            <person name="Kallscheuer N."/>
            <person name="Luecker S."/>
            <person name="Lage O.M."/>
            <person name="Pohl T."/>
            <person name="Merkel B.J."/>
            <person name="Hornburger P."/>
            <person name="Mueller R.-W."/>
            <person name="Bruemmer F."/>
            <person name="Labrenz M."/>
            <person name="Spormann A.M."/>
            <person name="Op Den Camp H."/>
            <person name="Overmann J."/>
            <person name="Amann R."/>
            <person name="Jetten M.S.M."/>
            <person name="Mascher T."/>
            <person name="Medema M.H."/>
            <person name="Devos D.P."/>
            <person name="Kaster A.-K."/>
            <person name="Ovreas L."/>
            <person name="Rohde M."/>
            <person name="Galperin M.Y."/>
            <person name="Jogler C."/>
        </authorList>
    </citation>
    <scope>NUCLEOTIDE SEQUENCE [LARGE SCALE GENOMIC DNA]</scope>
    <source>
        <strain evidence="1 2">CA13</strain>
    </source>
</reference>
<sequence length="187" mass="21398">MLGQNLSFRDKDRLAELRSLDRFRLKLIYQDLQAPQMADVRGEYDGTLLDQGDCVGALFIRTAFGATGPWLGKAFRPVSEIVGEGYNAFGTIADRQARLPMDTLIDHSHIVAGYSYILDYRTKNRGPIRWLRGELRQLSPDLLLGIGTFGPRAIRLHKLRRVIPFVLARSDREYLLGENENHKRRSR</sequence>
<dbReference type="EMBL" id="SJPJ01000001">
    <property type="protein sequence ID" value="TWT83793.1"/>
    <property type="molecule type" value="Genomic_DNA"/>
</dbReference>
<name>A0A5C5ZB59_9BACT</name>
<dbReference type="RefSeq" id="WP_146401177.1">
    <property type="nucleotide sequence ID" value="NZ_SJPJ01000001.1"/>
</dbReference>
<keyword evidence="2" id="KW-1185">Reference proteome</keyword>
<dbReference type="AlphaFoldDB" id="A0A5C5ZB59"/>